<dbReference type="SUPFAM" id="SSF55729">
    <property type="entry name" value="Acyl-CoA N-acyltransferases (Nat)"/>
    <property type="match status" value="1"/>
</dbReference>
<dbReference type="PANTHER" id="PTHR43877">
    <property type="entry name" value="AMINOALKYLPHOSPHONATE N-ACETYLTRANSFERASE-RELATED-RELATED"/>
    <property type="match status" value="1"/>
</dbReference>
<dbReference type="CDD" id="cd04301">
    <property type="entry name" value="NAT_SF"/>
    <property type="match status" value="1"/>
</dbReference>
<dbReference type="GO" id="GO:0016747">
    <property type="term" value="F:acyltransferase activity, transferring groups other than amino-acyl groups"/>
    <property type="evidence" value="ECO:0007669"/>
    <property type="project" value="InterPro"/>
</dbReference>
<organism evidence="4 5">
    <name type="scientific">Hassallia byssoidea VB512170</name>
    <dbReference type="NCBI Taxonomy" id="1304833"/>
    <lineage>
        <taxon>Bacteria</taxon>
        <taxon>Bacillati</taxon>
        <taxon>Cyanobacteriota</taxon>
        <taxon>Cyanophyceae</taxon>
        <taxon>Nostocales</taxon>
        <taxon>Tolypothrichaceae</taxon>
        <taxon>Hassallia</taxon>
    </lineage>
</organism>
<evidence type="ECO:0000313" key="4">
    <source>
        <dbReference type="EMBL" id="NEU75493.1"/>
    </source>
</evidence>
<evidence type="ECO:0000259" key="3">
    <source>
        <dbReference type="PROSITE" id="PS51186"/>
    </source>
</evidence>
<dbReference type="RefSeq" id="WP_039740620.1">
    <property type="nucleotide sequence ID" value="NZ_JTCM02000071.1"/>
</dbReference>
<keyword evidence="5" id="KW-1185">Reference proteome</keyword>
<keyword evidence="1 4" id="KW-0808">Transferase</keyword>
<dbReference type="EMBL" id="JTCM02000071">
    <property type="protein sequence ID" value="NEU75493.1"/>
    <property type="molecule type" value="Genomic_DNA"/>
</dbReference>
<dbReference type="Proteomes" id="UP000031549">
    <property type="component" value="Unassembled WGS sequence"/>
</dbReference>
<feature type="domain" description="N-acetyltransferase" evidence="3">
    <location>
        <begin position="5"/>
        <end position="154"/>
    </location>
</feature>
<dbReference type="Gene3D" id="3.40.630.30">
    <property type="match status" value="1"/>
</dbReference>
<comment type="caution">
    <text evidence="4">The sequence shown here is derived from an EMBL/GenBank/DDBJ whole genome shotgun (WGS) entry which is preliminary data.</text>
</comment>
<evidence type="ECO:0000256" key="1">
    <source>
        <dbReference type="ARBA" id="ARBA00022679"/>
    </source>
</evidence>
<sequence length="154" mass="17266">MSSKLVIYPENPTCAAIQELITELDNHLAALYPPESRHGLNIQALLNKSVTVFLAKLDDKPVGCGALKLFAPLYAEVKRMYIKPAFRGKGIGKKILNEIELSAKQANIYTLRIETGIYQLEAIGLYEKLGFYRIPAFGDYKPDSLSLFFEKKLV</sequence>
<accession>A0A846HEJ1</accession>
<protein>
    <submittedName>
        <fullName evidence="4">GNAT family N-acetyltransferase</fullName>
    </submittedName>
</protein>
<dbReference type="AlphaFoldDB" id="A0A846HEJ1"/>
<dbReference type="PANTHER" id="PTHR43877:SF2">
    <property type="entry name" value="AMINOALKYLPHOSPHONATE N-ACETYLTRANSFERASE-RELATED"/>
    <property type="match status" value="1"/>
</dbReference>
<evidence type="ECO:0000256" key="2">
    <source>
        <dbReference type="ARBA" id="ARBA00023315"/>
    </source>
</evidence>
<evidence type="ECO:0000313" key="5">
    <source>
        <dbReference type="Proteomes" id="UP000031549"/>
    </source>
</evidence>
<gene>
    <name evidence="4" type="ORF">PI95_023775</name>
</gene>
<name>A0A846HEJ1_9CYAN</name>
<dbReference type="InterPro" id="IPR016181">
    <property type="entry name" value="Acyl_CoA_acyltransferase"/>
</dbReference>
<reference evidence="4 5" key="1">
    <citation type="journal article" date="2015" name="Genome Announc.">
        <title>Draft Genome Sequence of Cyanobacterium Hassallia byssoidea Strain VB512170, Isolated from Monuments in India.</title>
        <authorList>
            <person name="Singh D."/>
            <person name="Chandrababunaidu M.M."/>
            <person name="Panda A."/>
            <person name="Sen D."/>
            <person name="Bhattacharyya S."/>
            <person name="Adhikary S.P."/>
            <person name="Tripathy S."/>
        </authorList>
    </citation>
    <scope>NUCLEOTIDE SEQUENCE [LARGE SCALE GENOMIC DNA]</scope>
    <source>
        <strain evidence="4 5">VB512170</strain>
    </source>
</reference>
<dbReference type="InterPro" id="IPR000182">
    <property type="entry name" value="GNAT_dom"/>
</dbReference>
<dbReference type="PROSITE" id="PS51186">
    <property type="entry name" value="GNAT"/>
    <property type="match status" value="1"/>
</dbReference>
<dbReference type="InterPro" id="IPR050832">
    <property type="entry name" value="Bact_Acetyltransf"/>
</dbReference>
<dbReference type="Pfam" id="PF00583">
    <property type="entry name" value="Acetyltransf_1"/>
    <property type="match status" value="1"/>
</dbReference>
<keyword evidence="2" id="KW-0012">Acyltransferase</keyword>
<proteinExistence type="predicted"/>